<evidence type="ECO:0000313" key="2">
    <source>
        <dbReference type="Proteomes" id="UP001183629"/>
    </source>
</evidence>
<accession>A0AAE3ZPY1</accession>
<sequence length="208" mass="24627">MTTPEIPDYRTAEEKRVADRFPRDVEKHEMTVLHEDGLYRHVRFQQPGTSIYYFDLITWPGSLAIKGDMDGFMFSRIDDMFAFFRMDGYRVNPTYWSEKIAGHRNSVMSYSEDVFKTQIFSYLDDVARDEPERAEDVETARKRVQEAIDDGDAAYEESVRELLRELEEEGVVSDSWEWDLRDWDYRFLWNCHAIAWGLQQYDAAKKAA</sequence>
<keyword evidence="2" id="KW-1185">Reference proteome</keyword>
<dbReference type="EMBL" id="JAVDYC010000001">
    <property type="protein sequence ID" value="MDR7323401.1"/>
    <property type="molecule type" value="Genomic_DNA"/>
</dbReference>
<gene>
    <name evidence="1" type="ORF">J2S44_003651</name>
</gene>
<proteinExistence type="predicted"/>
<protein>
    <submittedName>
        <fullName evidence="1">Uncharacterized protein</fullName>
    </submittedName>
</protein>
<comment type="caution">
    <text evidence="1">The sequence shown here is derived from an EMBL/GenBank/DDBJ whole genome shotgun (WGS) entry which is preliminary data.</text>
</comment>
<organism evidence="1 2">
    <name type="scientific">Catenuloplanes niger</name>
    <dbReference type="NCBI Taxonomy" id="587534"/>
    <lineage>
        <taxon>Bacteria</taxon>
        <taxon>Bacillati</taxon>
        <taxon>Actinomycetota</taxon>
        <taxon>Actinomycetes</taxon>
        <taxon>Micromonosporales</taxon>
        <taxon>Micromonosporaceae</taxon>
        <taxon>Catenuloplanes</taxon>
    </lineage>
</organism>
<name>A0AAE3ZPY1_9ACTN</name>
<dbReference type="RefSeq" id="WP_310415225.1">
    <property type="nucleotide sequence ID" value="NZ_JAVDYC010000001.1"/>
</dbReference>
<reference evidence="1 2" key="1">
    <citation type="submission" date="2023-07" db="EMBL/GenBank/DDBJ databases">
        <title>Sequencing the genomes of 1000 actinobacteria strains.</title>
        <authorList>
            <person name="Klenk H.-P."/>
        </authorList>
    </citation>
    <scope>NUCLEOTIDE SEQUENCE [LARGE SCALE GENOMIC DNA]</scope>
    <source>
        <strain evidence="1 2">DSM 44711</strain>
    </source>
</reference>
<evidence type="ECO:0000313" key="1">
    <source>
        <dbReference type="EMBL" id="MDR7323401.1"/>
    </source>
</evidence>
<dbReference type="Proteomes" id="UP001183629">
    <property type="component" value="Unassembled WGS sequence"/>
</dbReference>
<dbReference type="AlphaFoldDB" id="A0AAE3ZPY1"/>